<evidence type="ECO:0000313" key="1">
    <source>
        <dbReference type="EMBL" id="QQR29560.1"/>
    </source>
</evidence>
<protein>
    <submittedName>
        <fullName evidence="1">Uncharacterized protein</fullName>
    </submittedName>
</protein>
<dbReference type="EMBL" id="CP065321">
    <property type="protein sequence ID" value="QQR29560.1"/>
    <property type="molecule type" value="Genomic_DNA"/>
</dbReference>
<reference evidence="1 2" key="1">
    <citation type="submission" date="2020-11" db="EMBL/GenBank/DDBJ databases">
        <title>Closed and high quality bacterial genomes of the OMM12 community.</title>
        <authorList>
            <person name="Marbouty M."/>
            <person name="Lamy-Besnier Q."/>
            <person name="Debarbieux L."/>
            <person name="Koszul R."/>
        </authorList>
    </citation>
    <scope>NUCLEOTIDE SEQUENCE [LARGE SCALE GENOMIC DNA]</scope>
    <source>
        <strain evidence="1 2">KB18</strain>
    </source>
</reference>
<proteinExistence type="predicted"/>
<accession>A0AA92L4Y7</accession>
<dbReference type="AlphaFoldDB" id="A0AA92L4Y7"/>
<evidence type="ECO:0000313" key="2">
    <source>
        <dbReference type="Proteomes" id="UP000596035"/>
    </source>
</evidence>
<name>A0AA92L4Y7_9FIRM</name>
<gene>
    <name evidence="1" type="ORF">I5Q82_16215</name>
</gene>
<sequence length="55" mass="6257">MTKKLEQVLSLPLANSGSYGIDVQEFLDEYYVNGLGTAEQCAKKIQDRVNIWLHE</sequence>
<dbReference type="RefSeq" id="WP_157130574.1">
    <property type="nucleotide sequence ID" value="NZ_CP021422.1"/>
</dbReference>
<organism evidence="1 2">
    <name type="scientific">Acutalibacter muris</name>
    <dbReference type="NCBI Taxonomy" id="1796620"/>
    <lineage>
        <taxon>Bacteria</taxon>
        <taxon>Bacillati</taxon>
        <taxon>Bacillota</taxon>
        <taxon>Clostridia</taxon>
        <taxon>Eubacteriales</taxon>
        <taxon>Acutalibacteraceae</taxon>
        <taxon>Acutalibacter</taxon>
    </lineage>
</organism>
<dbReference type="Proteomes" id="UP000596035">
    <property type="component" value="Chromosome"/>
</dbReference>